<dbReference type="Gene3D" id="1.10.10.60">
    <property type="entry name" value="Homeodomain-like"/>
    <property type="match status" value="1"/>
</dbReference>
<dbReference type="AlphaFoldDB" id="A0A1T5F057"/>
<gene>
    <name evidence="5" type="ORF">SAMN05660349_03235</name>
</gene>
<dbReference type="SUPFAM" id="SSF46689">
    <property type="entry name" value="Homeodomain-like"/>
    <property type="match status" value="1"/>
</dbReference>
<dbReference type="SMART" id="SM00342">
    <property type="entry name" value="HTH_ARAC"/>
    <property type="match status" value="1"/>
</dbReference>
<proteinExistence type="predicted"/>
<dbReference type="InterPro" id="IPR018060">
    <property type="entry name" value="HTH_AraC"/>
</dbReference>
<dbReference type="GO" id="GO:0043565">
    <property type="term" value="F:sequence-specific DNA binding"/>
    <property type="evidence" value="ECO:0007669"/>
    <property type="project" value="InterPro"/>
</dbReference>
<dbReference type="RefSeq" id="WP_079684593.1">
    <property type="nucleotide sequence ID" value="NZ_FUYQ01000035.1"/>
</dbReference>
<keyword evidence="2" id="KW-0238">DNA-binding</keyword>
<keyword evidence="6" id="KW-1185">Reference proteome</keyword>
<keyword evidence="3" id="KW-0804">Transcription</keyword>
<evidence type="ECO:0000256" key="3">
    <source>
        <dbReference type="ARBA" id="ARBA00023163"/>
    </source>
</evidence>
<dbReference type="InterPro" id="IPR009057">
    <property type="entry name" value="Homeodomain-like_sf"/>
</dbReference>
<evidence type="ECO:0000256" key="2">
    <source>
        <dbReference type="ARBA" id="ARBA00023125"/>
    </source>
</evidence>
<dbReference type="PANTHER" id="PTHR43280">
    <property type="entry name" value="ARAC-FAMILY TRANSCRIPTIONAL REGULATOR"/>
    <property type="match status" value="1"/>
</dbReference>
<evidence type="ECO:0000313" key="5">
    <source>
        <dbReference type="EMBL" id="SKB89592.1"/>
    </source>
</evidence>
<dbReference type="PROSITE" id="PS01124">
    <property type="entry name" value="HTH_ARAC_FAMILY_2"/>
    <property type="match status" value="1"/>
</dbReference>
<reference evidence="6" key="1">
    <citation type="submission" date="2017-02" db="EMBL/GenBank/DDBJ databases">
        <authorList>
            <person name="Varghese N."/>
            <person name="Submissions S."/>
        </authorList>
    </citation>
    <scope>NUCLEOTIDE SEQUENCE [LARGE SCALE GENOMIC DNA]</scope>
    <source>
        <strain evidence="6">DSM 24967</strain>
    </source>
</reference>
<sequence length="301" mass="34703">MNAKYILDNEFTSINKDFCLYPLVKTVSTKTIHKPLDMFGLVFVSEGLLTIESNGYTNELKKGTMYYSTPGSELRLSSSNNTLEGYFLSLSPIFIESLQQYGINADKELYQGCEKYDLNNDLNLRIKHLFTIMQDEVMNSKGLFRKEIITNLVSALCLYIMSEYLESNNSALKSDSIHASARVKNLSNNFVKLVKQYSSEYRQVSFYADKLCISPKYLYFSVKSTTGITPNEWINRIVIHNAKKLLQKSDNTIKEVSYTLNFSNPSFFGKYFKRLVGVSPADYQRKIFFIDNQIQEKIELR</sequence>
<dbReference type="Pfam" id="PF12833">
    <property type="entry name" value="HTH_18"/>
    <property type="match status" value="1"/>
</dbReference>
<evidence type="ECO:0000256" key="1">
    <source>
        <dbReference type="ARBA" id="ARBA00023015"/>
    </source>
</evidence>
<organism evidence="5 6">
    <name type="scientific">Parabacteroides chartae</name>
    <dbReference type="NCBI Taxonomy" id="1037355"/>
    <lineage>
        <taxon>Bacteria</taxon>
        <taxon>Pseudomonadati</taxon>
        <taxon>Bacteroidota</taxon>
        <taxon>Bacteroidia</taxon>
        <taxon>Bacteroidales</taxon>
        <taxon>Tannerellaceae</taxon>
        <taxon>Parabacteroides</taxon>
    </lineage>
</organism>
<dbReference type="GO" id="GO:0003700">
    <property type="term" value="F:DNA-binding transcription factor activity"/>
    <property type="evidence" value="ECO:0007669"/>
    <property type="project" value="InterPro"/>
</dbReference>
<dbReference type="PANTHER" id="PTHR43280:SF32">
    <property type="entry name" value="TRANSCRIPTIONAL REGULATORY PROTEIN"/>
    <property type="match status" value="1"/>
</dbReference>
<protein>
    <submittedName>
        <fullName evidence="5">Helix-turn-helix domain-containing protein</fullName>
    </submittedName>
</protein>
<name>A0A1T5F057_9BACT</name>
<feature type="domain" description="HTH araC/xylS-type" evidence="4">
    <location>
        <begin position="188"/>
        <end position="286"/>
    </location>
</feature>
<dbReference type="Proteomes" id="UP000190852">
    <property type="component" value="Unassembled WGS sequence"/>
</dbReference>
<accession>A0A1T5F057</accession>
<evidence type="ECO:0000313" key="6">
    <source>
        <dbReference type="Proteomes" id="UP000190852"/>
    </source>
</evidence>
<dbReference type="EMBL" id="FUYQ01000035">
    <property type="protein sequence ID" value="SKB89592.1"/>
    <property type="molecule type" value="Genomic_DNA"/>
</dbReference>
<evidence type="ECO:0000259" key="4">
    <source>
        <dbReference type="PROSITE" id="PS01124"/>
    </source>
</evidence>
<keyword evidence="1" id="KW-0805">Transcription regulation</keyword>